<dbReference type="Gene3D" id="3.30.70.270">
    <property type="match status" value="1"/>
</dbReference>
<dbReference type="InterPro" id="IPR043502">
    <property type="entry name" value="DNA/RNA_pol_sf"/>
</dbReference>
<dbReference type="InterPro" id="IPR043128">
    <property type="entry name" value="Rev_trsase/Diguanyl_cyclase"/>
</dbReference>
<evidence type="ECO:0000313" key="1">
    <source>
        <dbReference type="EMBL" id="KAA3484913.1"/>
    </source>
</evidence>
<dbReference type="PANTHER" id="PTHR45643">
    <property type="entry name" value="REVERSE TRANSCRIPTASE"/>
    <property type="match status" value="1"/>
</dbReference>
<proteinExistence type="predicted"/>
<evidence type="ECO:0000313" key="2">
    <source>
        <dbReference type="Proteomes" id="UP000325315"/>
    </source>
</evidence>
<dbReference type="OrthoDB" id="1909920at2759"/>
<comment type="caution">
    <text evidence="1">The sequence shown here is derived from an EMBL/GenBank/DDBJ whole genome shotgun (WGS) entry which is preliminary data.</text>
</comment>
<sequence length="72" mass="8152">MNSVFKHLLRKIVLLFAKRRKCTFSATTIEYLGHVISAGTASTDPIKVHSVMTWPTPKSVKELRQFLGLSTY</sequence>
<dbReference type="AlphaFoldDB" id="A0A5B6WTT7"/>
<dbReference type="SUPFAM" id="SSF56672">
    <property type="entry name" value="DNA/RNA polymerases"/>
    <property type="match status" value="1"/>
</dbReference>
<reference evidence="2" key="1">
    <citation type="journal article" date="2019" name="Plant Biotechnol. J.">
        <title>Genome sequencing of the Australian wild diploid species Gossypium australe highlights disease resistance and delayed gland morphogenesis.</title>
        <authorList>
            <person name="Cai Y."/>
            <person name="Cai X."/>
            <person name="Wang Q."/>
            <person name="Wang P."/>
            <person name="Zhang Y."/>
            <person name="Cai C."/>
            <person name="Xu Y."/>
            <person name="Wang K."/>
            <person name="Zhou Z."/>
            <person name="Wang C."/>
            <person name="Geng S."/>
            <person name="Li B."/>
            <person name="Dong Q."/>
            <person name="Hou Y."/>
            <person name="Wang H."/>
            <person name="Ai P."/>
            <person name="Liu Z."/>
            <person name="Yi F."/>
            <person name="Sun M."/>
            <person name="An G."/>
            <person name="Cheng J."/>
            <person name="Zhang Y."/>
            <person name="Shi Q."/>
            <person name="Xie Y."/>
            <person name="Shi X."/>
            <person name="Chang Y."/>
            <person name="Huang F."/>
            <person name="Chen Y."/>
            <person name="Hong S."/>
            <person name="Mi L."/>
            <person name="Sun Q."/>
            <person name="Zhang L."/>
            <person name="Zhou B."/>
            <person name="Peng R."/>
            <person name="Zhang X."/>
            <person name="Liu F."/>
        </authorList>
    </citation>
    <scope>NUCLEOTIDE SEQUENCE [LARGE SCALE GENOMIC DNA]</scope>
    <source>
        <strain evidence="2">cv. PA1801</strain>
    </source>
</reference>
<dbReference type="PANTHER" id="PTHR45643:SF7">
    <property type="entry name" value="RNA-DIRECTED DNA POLYMERASE"/>
    <property type="match status" value="1"/>
</dbReference>
<organism evidence="1 2">
    <name type="scientific">Gossypium australe</name>
    <dbReference type="NCBI Taxonomy" id="47621"/>
    <lineage>
        <taxon>Eukaryota</taxon>
        <taxon>Viridiplantae</taxon>
        <taxon>Streptophyta</taxon>
        <taxon>Embryophyta</taxon>
        <taxon>Tracheophyta</taxon>
        <taxon>Spermatophyta</taxon>
        <taxon>Magnoliopsida</taxon>
        <taxon>eudicotyledons</taxon>
        <taxon>Gunneridae</taxon>
        <taxon>Pentapetalae</taxon>
        <taxon>rosids</taxon>
        <taxon>malvids</taxon>
        <taxon>Malvales</taxon>
        <taxon>Malvaceae</taxon>
        <taxon>Malvoideae</taxon>
        <taxon>Gossypium</taxon>
    </lineage>
</organism>
<name>A0A5B6WTT7_9ROSI</name>
<gene>
    <name evidence="1" type="ORF">EPI10_006967</name>
</gene>
<dbReference type="Proteomes" id="UP000325315">
    <property type="component" value="Unassembled WGS sequence"/>
</dbReference>
<accession>A0A5B6WTT7</accession>
<protein>
    <submittedName>
        <fullName evidence="1">Retrovirus-related Pol polyprotein from transposon 297 family</fullName>
    </submittedName>
</protein>
<dbReference type="EMBL" id="SMMG02000002">
    <property type="protein sequence ID" value="KAA3484913.1"/>
    <property type="molecule type" value="Genomic_DNA"/>
</dbReference>
<keyword evidence="2" id="KW-1185">Reference proteome</keyword>